<organism evidence="1 2">
    <name type="scientific">Enterobacter hormaechei subsp. xiangfangensis</name>
    <dbReference type="NCBI Taxonomy" id="1296536"/>
    <lineage>
        <taxon>Bacteria</taxon>
        <taxon>Pseudomonadati</taxon>
        <taxon>Pseudomonadota</taxon>
        <taxon>Gammaproteobacteria</taxon>
        <taxon>Enterobacterales</taxon>
        <taxon>Enterobacteriaceae</taxon>
        <taxon>Enterobacter</taxon>
        <taxon>Enterobacter cloacae complex</taxon>
    </lineage>
</organism>
<dbReference type="AlphaFoldDB" id="A0A837FCF7"/>
<dbReference type="Proteomes" id="UP000033679">
    <property type="component" value="Unassembled WGS sequence"/>
</dbReference>
<evidence type="ECO:0000313" key="1">
    <source>
        <dbReference type="EMBL" id="KJM68111.1"/>
    </source>
</evidence>
<reference evidence="1 2" key="1">
    <citation type="submission" date="2015-03" db="EMBL/GenBank/DDBJ databases">
        <authorList>
            <person name="McCorrison J."/>
            <person name="Sanka R."/>
            <person name="Adams M."/>
            <person name="Brinkac L."/>
            <person name="Nierman W."/>
            <person name="Sutton G."/>
            <person name="Nelson K."/>
            <person name="Kiedrowski L."/>
            <person name="Guerrero D."/>
            <person name="Bonomo R."/>
        </authorList>
    </citation>
    <scope>NUCLEOTIDE SEQUENCE [LARGE SCALE GENOMIC DNA]</scope>
    <source>
        <strain evidence="1 2">39373</strain>
    </source>
</reference>
<accession>A0A837FCF7</accession>
<comment type="caution">
    <text evidence="1">The sequence shown here is derived from an EMBL/GenBank/DDBJ whole genome shotgun (WGS) entry which is preliminary data.</text>
</comment>
<evidence type="ECO:0000313" key="2">
    <source>
        <dbReference type="Proteomes" id="UP000033679"/>
    </source>
</evidence>
<dbReference type="EMBL" id="JZYN01000011">
    <property type="protein sequence ID" value="KJM68111.1"/>
    <property type="molecule type" value="Genomic_DNA"/>
</dbReference>
<sequence length="66" mass="7412">MPEQFVMRLYVAVSLPRIHGALHKIADPLLTIVYTNVTAIMTNYILDNCDVTSMGLIIYQVKACID</sequence>
<protein>
    <submittedName>
        <fullName evidence="1">Uncharacterized protein</fullName>
    </submittedName>
</protein>
<name>A0A837FCF7_9ENTR</name>
<proteinExistence type="predicted"/>
<gene>
    <name evidence="1" type="ORF">SS59_10805</name>
</gene>